<feature type="signal peptide" evidence="2">
    <location>
        <begin position="1"/>
        <end position="25"/>
    </location>
</feature>
<evidence type="ECO:0000313" key="4">
    <source>
        <dbReference type="Proteomes" id="UP000050482"/>
    </source>
</evidence>
<comment type="caution">
    <text evidence="3">The sequence shown here is derived from an EMBL/GenBank/DDBJ whole genome shotgun (WGS) entry which is preliminary data.</text>
</comment>
<evidence type="ECO:0000256" key="2">
    <source>
        <dbReference type="SAM" id="SignalP"/>
    </source>
</evidence>
<evidence type="ECO:0000313" key="3">
    <source>
        <dbReference type="EMBL" id="KPV44830.1"/>
    </source>
</evidence>
<keyword evidence="2" id="KW-0732">Signal</keyword>
<dbReference type="EMBL" id="LJCO01000021">
    <property type="protein sequence ID" value="KPV44830.1"/>
    <property type="molecule type" value="Genomic_DNA"/>
</dbReference>
<feature type="chain" id="PRO_5006156109" description="Copper amine oxidase-like N-terminal domain-containing protein" evidence="2">
    <location>
        <begin position="26"/>
        <end position="509"/>
    </location>
</feature>
<feature type="compositionally biased region" description="Low complexity" evidence="1">
    <location>
        <begin position="356"/>
        <end position="386"/>
    </location>
</feature>
<dbReference type="Proteomes" id="UP000050482">
    <property type="component" value="Unassembled WGS sequence"/>
</dbReference>
<sequence length="509" mass="53656">MKRHTWIASLAGASLLVTSVPLAWAAPNPATTSSANTHSVTVNLAGKKLITTSFTVATDPNSGHPTSWISAMTVEGILRQIGIDAHFVPGVNQLVMNMPLGYIVPKSLQVPYHATTPGHFVMFVNAKSVAYPPMLGTGPNMDLPVWYVMKTLRAIGVSTHWTGSTWNIAGRVQVPQQTEMGGEVSKTFQLTLSNKPAGLGSVPTPPVPPESPVTVQLPMNSLLKAANKPLSQAAEAMPMNAYVQTGRATYIVDKSISSVENWFDLAYTAQGFPPSGTGWSGNLKTGEYVESQSFAPYKQAPGQDEHITMSYEALGANQTKVEYWVYDTVTPPRPTSSQLAANATSMTVTTTSGNQSGSAGTSISGASAGAATGTTTGTGSQSSGAVQTTTTTVTNGIAIQNVIKAINALDTIDPPGVNPGGPMIRTITAATLTFTYPDGHTATVKASKLDAMYGDVIVDNIPLKDPKGTVWAAMEQAHMIAINPNMRFPVVINVGLQYQSCNCLRTSQR</sequence>
<feature type="region of interest" description="Disordered" evidence="1">
    <location>
        <begin position="334"/>
        <end position="386"/>
    </location>
</feature>
<proteinExistence type="predicted"/>
<name>A0A0P9D600_9BACL</name>
<dbReference type="AlphaFoldDB" id="A0A0P9D600"/>
<organism evidence="3 4">
    <name type="scientific">Alicyclobacillus ferrooxydans</name>
    <dbReference type="NCBI Taxonomy" id="471514"/>
    <lineage>
        <taxon>Bacteria</taxon>
        <taxon>Bacillati</taxon>
        <taxon>Bacillota</taxon>
        <taxon>Bacilli</taxon>
        <taxon>Bacillales</taxon>
        <taxon>Alicyclobacillaceae</taxon>
        <taxon>Alicyclobacillus</taxon>
    </lineage>
</organism>
<protein>
    <recommendedName>
        <fullName evidence="5">Copper amine oxidase-like N-terminal domain-containing protein</fullName>
    </recommendedName>
</protein>
<dbReference type="OrthoDB" id="2374669at2"/>
<accession>A0A0P9D600</accession>
<gene>
    <name evidence="3" type="ORF">AN477_05290</name>
</gene>
<dbReference type="PATRIC" id="fig|471514.4.peg.4336"/>
<feature type="compositionally biased region" description="Polar residues" evidence="1">
    <location>
        <begin position="335"/>
        <end position="355"/>
    </location>
</feature>
<keyword evidence="4" id="KW-1185">Reference proteome</keyword>
<dbReference type="RefSeq" id="WP_054968138.1">
    <property type="nucleotide sequence ID" value="NZ_LJCO01000021.1"/>
</dbReference>
<evidence type="ECO:0008006" key="5">
    <source>
        <dbReference type="Google" id="ProtNLM"/>
    </source>
</evidence>
<reference evidence="3 4" key="1">
    <citation type="submission" date="2015-09" db="EMBL/GenBank/DDBJ databases">
        <title>Draft genome sequence of Alicyclobacillus ferrooxydans DSM 22381.</title>
        <authorList>
            <person name="Hemp J."/>
        </authorList>
    </citation>
    <scope>NUCLEOTIDE SEQUENCE [LARGE SCALE GENOMIC DNA]</scope>
    <source>
        <strain evidence="3 4">TC-34</strain>
    </source>
</reference>
<evidence type="ECO:0000256" key="1">
    <source>
        <dbReference type="SAM" id="MobiDB-lite"/>
    </source>
</evidence>